<dbReference type="Gramene" id="QL05p088293:mrna">
    <property type="protein sequence ID" value="QL05p088293:mrna"/>
    <property type="gene ID" value="QL05p088293"/>
</dbReference>
<dbReference type="EnsemblPlants" id="QL05p088293:mrna">
    <property type="protein sequence ID" value="QL05p088293:mrna"/>
    <property type="gene ID" value="QL05p088293"/>
</dbReference>
<organism evidence="3 4">
    <name type="scientific">Quercus lobata</name>
    <name type="common">Valley oak</name>
    <dbReference type="NCBI Taxonomy" id="97700"/>
    <lineage>
        <taxon>Eukaryota</taxon>
        <taxon>Viridiplantae</taxon>
        <taxon>Streptophyta</taxon>
        <taxon>Embryophyta</taxon>
        <taxon>Tracheophyta</taxon>
        <taxon>Spermatophyta</taxon>
        <taxon>Magnoliopsida</taxon>
        <taxon>eudicotyledons</taxon>
        <taxon>Gunneridae</taxon>
        <taxon>Pentapetalae</taxon>
        <taxon>rosids</taxon>
        <taxon>fabids</taxon>
        <taxon>Fagales</taxon>
        <taxon>Fagaceae</taxon>
        <taxon>Quercus</taxon>
    </lineage>
</organism>
<evidence type="ECO:0000313" key="4">
    <source>
        <dbReference type="Proteomes" id="UP000594261"/>
    </source>
</evidence>
<feature type="compositionally biased region" description="Acidic residues" evidence="1">
    <location>
        <begin position="183"/>
        <end position="192"/>
    </location>
</feature>
<reference evidence="3" key="2">
    <citation type="submission" date="2021-01" db="UniProtKB">
        <authorList>
            <consortium name="EnsemblPlants"/>
        </authorList>
    </citation>
    <scope>IDENTIFICATION</scope>
</reference>
<evidence type="ECO:0000313" key="3">
    <source>
        <dbReference type="EnsemblPlants" id="QL05p088293:mrna"/>
    </source>
</evidence>
<dbReference type="InParanoid" id="A0A7N2LW73"/>
<accession>A0A7N2LW73</accession>
<reference evidence="3 4" key="1">
    <citation type="journal article" date="2016" name="G3 (Bethesda)">
        <title>First Draft Assembly and Annotation of the Genome of a California Endemic Oak Quercus lobata Nee (Fagaceae).</title>
        <authorList>
            <person name="Sork V.L."/>
            <person name="Fitz-Gibbon S.T."/>
            <person name="Puiu D."/>
            <person name="Crepeau M."/>
            <person name="Gugger P.F."/>
            <person name="Sherman R."/>
            <person name="Stevens K."/>
            <person name="Langley C.H."/>
            <person name="Pellegrini M."/>
            <person name="Salzberg S.L."/>
        </authorList>
    </citation>
    <scope>NUCLEOTIDE SEQUENCE [LARGE SCALE GENOMIC DNA]</scope>
    <source>
        <strain evidence="3 4">cv. SW786</strain>
    </source>
</reference>
<proteinExistence type="predicted"/>
<dbReference type="PANTHER" id="PTHR31476">
    <property type="entry name" value="PROTEIN WHAT'S THIS FACTOR 1 HOMOLOG, CHLOROPLASTIC"/>
    <property type="match status" value="1"/>
</dbReference>
<dbReference type="InterPro" id="IPR021099">
    <property type="entry name" value="PORR_domain"/>
</dbReference>
<sequence>MKKTIVLEFPDYFRVVGGGKRDEDGVLELVCWSDELAVSVMEKKGSIAFPMQFSRGFEMDKKSKKWEDEWQKLPYISPYVDASHLLPNSDESKYLGHQLRFKSALLQHPGIFYTSTKIGTYTVVLKEGYKRGLLVEDHPWMQMRNWYIHLMNMEKEDGKPVSVLGGSNEKKRQIVIDEKEKGEEDESGEEYEGALSDSYDAEVEDASNDEYDEDEDENKSKRGVRKNVVGNRGRKARKMNLDVKGLSRKSEYDDDEDGNKSQSSIPILLEAYTTLKSDGPMVMYIETLILDIILFLIILPHDRVAKWGYNCDLVYPNYMICVVLSNASEKCIQPSLHTGLFMVQWQGIWIHS</sequence>
<feature type="compositionally biased region" description="Basic and acidic residues" evidence="1">
    <location>
        <begin position="168"/>
        <end position="182"/>
    </location>
</feature>
<feature type="compositionally biased region" description="Acidic residues" evidence="1">
    <location>
        <begin position="199"/>
        <end position="217"/>
    </location>
</feature>
<keyword evidence="4" id="KW-1185">Reference proteome</keyword>
<evidence type="ECO:0000259" key="2">
    <source>
        <dbReference type="Pfam" id="PF11955"/>
    </source>
</evidence>
<dbReference type="EMBL" id="LRBV02000005">
    <property type="status" value="NOT_ANNOTATED_CDS"/>
    <property type="molecule type" value="Genomic_DNA"/>
</dbReference>
<protein>
    <recommendedName>
        <fullName evidence="2">PORR domain-containing protein</fullName>
    </recommendedName>
</protein>
<feature type="region of interest" description="Disordered" evidence="1">
    <location>
        <begin position="159"/>
        <end position="228"/>
    </location>
</feature>
<name>A0A7N2LW73_QUELO</name>
<dbReference type="InterPro" id="IPR045040">
    <property type="entry name" value="PORR_fam"/>
</dbReference>
<dbReference type="GO" id="GO:0003723">
    <property type="term" value="F:RNA binding"/>
    <property type="evidence" value="ECO:0007669"/>
    <property type="project" value="InterPro"/>
</dbReference>
<feature type="domain" description="PORR" evidence="2">
    <location>
        <begin position="2"/>
        <end position="92"/>
    </location>
</feature>
<evidence type="ECO:0000256" key="1">
    <source>
        <dbReference type="SAM" id="MobiDB-lite"/>
    </source>
</evidence>
<dbReference type="Proteomes" id="UP000594261">
    <property type="component" value="Chromosome 5"/>
</dbReference>
<feature type="domain" description="PORR" evidence="2">
    <location>
        <begin position="93"/>
        <end position="155"/>
    </location>
</feature>
<dbReference type="PANTHER" id="PTHR31476:SF16">
    <property type="entry name" value="F14O23.23 PROTEIN"/>
    <property type="match status" value="1"/>
</dbReference>
<dbReference type="AlphaFoldDB" id="A0A7N2LW73"/>
<dbReference type="Pfam" id="PF11955">
    <property type="entry name" value="PORR"/>
    <property type="match status" value="2"/>
</dbReference>